<accession>A0A506TYC7</accession>
<dbReference type="OrthoDB" id="6197542at2"/>
<dbReference type="RefSeq" id="WP_141151001.1">
    <property type="nucleotide sequence ID" value="NZ_VHLG01000020.1"/>
</dbReference>
<feature type="chain" id="PRO_5021488015" evidence="1">
    <location>
        <begin position="32"/>
        <end position="194"/>
    </location>
</feature>
<dbReference type="AlphaFoldDB" id="A0A506TYC7"/>
<reference evidence="2 3" key="1">
    <citation type="submission" date="2019-06" db="EMBL/GenBank/DDBJ databases">
        <authorList>
            <person name="Li M."/>
        </authorList>
    </citation>
    <scope>NUCLEOTIDE SEQUENCE [LARGE SCALE GENOMIC DNA]</scope>
    <source>
        <strain evidence="2 3">BGMRC2036</strain>
    </source>
</reference>
<keyword evidence="3" id="KW-1185">Reference proteome</keyword>
<feature type="signal peptide" evidence="1">
    <location>
        <begin position="1"/>
        <end position="31"/>
    </location>
</feature>
<dbReference type="Proteomes" id="UP000318801">
    <property type="component" value="Unassembled WGS sequence"/>
</dbReference>
<gene>
    <name evidence="2" type="ORF">FJU08_20910</name>
</gene>
<evidence type="ECO:0000256" key="1">
    <source>
        <dbReference type="SAM" id="SignalP"/>
    </source>
</evidence>
<dbReference type="EMBL" id="VHLG01000020">
    <property type="protein sequence ID" value="TPW27072.1"/>
    <property type="molecule type" value="Genomic_DNA"/>
</dbReference>
<sequence>MKGSDKTIGRWLSLMAASFAAAFAVQTPAFAEGDYDLDCAVILCLAGGFPEGCDKAYVYMLDRITHIPPKPPFGFCAMSDGSEYTDYTAPHRRLRSEDEDGWYCPDGLKLHHEVTRDDNGRRQVEAFCYESVSYRWKGYGEDRRKVPVYRNRQAATPLDLEMQITIAPGTADEYRSSVFRINTGTGFRVELSDE</sequence>
<proteinExistence type="predicted"/>
<protein>
    <submittedName>
        <fullName evidence="2">Uncharacterized protein</fullName>
    </submittedName>
</protein>
<keyword evidence="1" id="KW-0732">Signal</keyword>
<name>A0A506TYC7_9HYPH</name>
<evidence type="ECO:0000313" key="3">
    <source>
        <dbReference type="Proteomes" id="UP000318801"/>
    </source>
</evidence>
<organism evidence="2 3">
    <name type="scientific">Martelella alba</name>
    <dbReference type="NCBI Taxonomy" id="2590451"/>
    <lineage>
        <taxon>Bacteria</taxon>
        <taxon>Pseudomonadati</taxon>
        <taxon>Pseudomonadota</taxon>
        <taxon>Alphaproteobacteria</taxon>
        <taxon>Hyphomicrobiales</taxon>
        <taxon>Aurantimonadaceae</taxon>
        <taxon>Martelella</taxon>
    </lineage>
</organism>
<comment type="caution">
    <text evidence="2">The sequence shown here is derived from an EMBL/GenBank/DDBJ whole genome shotgun (WGS) entry which is preliminary data.</text>
</comment>
<evidence type="ECO:0000313" key="2">
    <source>
        <dbReference type="EMBL" id="TPW27072.1"/>
    </source>
</evidence>